<feature type="compositionally biased region" description="Basic and acidic residues" evidence="1">
    <location>
        <begin position="414"/>
        <end position="426"/>
    </location>
</feature>
<dbReference type="EMBL" id="VDLY02000005">
    <property type="protein sequence ID" value="KAB8167044.1"/>
    <property type="molecule type" value="Genomic_DNA"/>
</dbReference>
<feature type="compositionally biased region" description="Low complexity" evidence="1">
    <location>
        <begin position="263"/>
        <end position="275"/>
    </location>
</feature>
<feature type="compositionally biased region" description="Basic and acidic residues" evidence="1">
    <location>
        <begin position="248"/>
        <end position="258"/>
    </location>
</feature>
<comment type="caution">
    <text evidence="2">The sequence shown here is derived from an EMBL/GenBank/DDBJ whole genome shotgun (WGS) entry which is preliminary data.</text>
</comment>
<organism evidence="2 3">
    <name type="scientific">Streptomyces mimosae</name>
    <dbReference type="NCBI Taxonomy" id="2586635"/>
    <lineage>
        <taxon>Bacteria</taxon>
        <taxon>Bacillati</taxon>
        <taxon>Actinomycetota</taxon>
        <taxon>Actinomycetes</taxon>
        <taxon>Kitasatosporales</taxon>
        <taxon>Streptomycetaceae</taxon>
        <taxon>Streptomyces</taxon>
    </lineage>
</organism>
<sequence>MTAAPEAPLLTADLDLVRASLAYQYQSVPGLLSICSDADRWAGRRFPTDPAGIEAATAYVAQLDQRGAKGIYAQVTTLRDHPERGRGGKDLAHGLTFLWADGDFGNLGHKPGPDDMPHPIDAAHVREIVTASGLPEPSGWVYSGGGVNPVWMLDQPHIITDSDRDAVEGMTAAVQAILGASAYAHGCAWDTQVGNLDRLMRVPGTINRKTSPDRPTGSEPGTGQPIGLAELRAAVERLEPDARRTLEKAAAEKRDRQAARLGRPAQPAAPSRRPAGPWTGSQGPGVFDLLARHLTFRDVLEPAGWTYRGTAADGREKWLRPAGDGGGSDSEYSLMCDDHVAVNWSERSGLPVGQQAPGHKLTVPTLWAHLHYGGDEREAARDVLRAAHGQPSGPGARALPTAALADVQRHCRPPKSDRQPTERAEPPADDTWAGQPPADPEEPDGEDDPQPDGRRAGLLPEEFYDARPVLQHIRRAAHAEGSSADVLFYSLLARLSAMIPPHYRAVTGIGGRASLNTFVAIVGPSGTGKSIGTKQARALVPPVDPEFLDGLPIGSGEGMAEAFMGTVEEETGEIHARGPNKGDPVTRRVRKQVRHNAFFYVDEGQTLAKLAERSGSVLGETLRRAAIGETLGQTNASEERTRYVAAGSYSLGLAAGFQPATAMPVLADASTGTPQRFLWCWSADPSIPDVPPDPPGPLPLNLAQLRATDTIDIRFPEHIRRTLWAEHVARNRGEIEVSELDGHANLMKVKLAALFALLDGGRTTVTEQDWELAEVVWRSSCAVRDALIRRAQREAQAAKNRETQERVDLELRAHQAKTDRDSALERVALLARRHASQVGGITLGEFRRRLRSTDRDMAIKAVDLAESRDWIFTEGDRICVQTE</sequence>
<accession>A0A5N6AE01</accession>
<keyword evidence="3" id="KW-1185">Reference proteome</keyword>
<protein>
    <recommendedName>
        <fullName evidence="4">DUF3987 domain-containing protein</fullName>
    </recommendedName>
</protein>
<evidence type="ECO:0000256" key="1">
    <source>
        <dbReference type="SAM" id="MobiDB-lite"/>
    </source>
</evidence>
<proteinExistence type="predicted"/>
<dbReference type="RefSeq" id="WP_139667256.1">
    <property type="nucleotide sequence ID" value="NZ_VDLY02000005.1"/>
</dbReference>
<evidence type="ECO:0000313" key="3">
    <source>
        <dbReference type="Proteomes" id="UP000314251"/>
    </source>
</evidence>
<feature type="compositionally biased region" description="Acidic residues" evidence="1">
    <location>
        <begin position="439"/>
        <end position="450"/>
    </location>
</feature>
<evidence type="ECO:0000313" key="2">
    <source>
        <dbReference type="EMBL" id="KAB8167044.1"/>
    </source>
</evidence>
<name>A0A5N6AE01_9ACTN</name>
<feature type="region of interest" description="Disordered" evidence="1">
    <location>
        <begin position="409"/>
        <end position="457"/>
    </location>
</feature>
<reference evidence="2" key="1">
    <citation type="submission" date="2019-10" db="EMBL/GenBank/DDBJ databases">
        <title>Nonomuraea sp. nov., isolated from Phyllanthus amarus.</title>
        <authorList>
            <person name="Klykleung N."/>
            <person name="Tanasupawat S."/>
        </authorList>
    </citation>
    <scope>NUCLEOTIDE SEQUENCE [LARGE SCALE GENOMIC DNA]</scope>
    <source>
        <strain evidence="2">3MP-10</strain>
    </source>
</reference>
<evidence type="ECO:0008006" key="4">
    <source>
        <dbReference type="Google" id="ProtNLM"/>
    </source>
</evidence>
<dbReference type="AlphaFoldDB" id="A0A5N6AE01"/>
<gene>
    <name evidence="2" type="ORF">FH607_009065</name>
</gene>
<feature type="region of interest" description="Disordered" evidence="1">
    <location>
        <begin position="248"/>
        <end position="284"/>
    </location>
</feature>
<feature type="region of interest" description="Disordered" evidence="1">
    <location>
        <begin position="205"/>
        <end position="226"/>
    </location>
</feature>
<dbReference type="Proteomes" id="UP000314251">
    <property type="component" value="Unassembled WGS sequence"/>
</dbReference>
<dbReference type="OrthoDB" id="9763644at2"/>